<gene>
    <name evidence="1" type="ORF">GFSPODELE1_LOCUS495</name>
</gene>
<protein>
    <submittedName>
        <fullName evidence="1">Uncharacterized protein</fullName>
    </submittedName>
</protein>
<keyword evidence="2" id="KW-1185">Reference proteome</keyword>
<sequence>MLRYPGQTNVPHQSTRFLQRRFLHLLLALSGCNGAEKHASAIQRLDEVVSFTTSNIRNYCCSAHWKVNKHGRTGKSVVNRSCGGRIRCRGFMTSTPTAMCL</sequence>
<dbReference type="EMBL" id="OZ037944">
    <property type="protein sequence ID" value="CAL1694851.1"/>
    <property type="molecule type" value="Genomic_DNA"/>
</dbReference>
<evidence type="ECO:0000313" key="2">
    <source>
        <dbReference type="Proteomes" id="UP001497453"/>
    </source>
</evidence>
<dbReference type="Proteomes" id="UP001497453">
    <property type="component" value="Chromosome 1"/>
</dbReference>
<reference evidence="2" key="1">
    <citation type="submission" date="2024-04" db="EMBL/GenBank/DDBJ databases">
        <authorList>
            <person name="Shaw F."/>
            <person name="Minotto A."/>
        </authorList>
    </citation>
    <scope>NUCLEOTIDE SEQUENCE [LARGE SCALE GENOMIC DNA]</scope>
</reference>
<accession>A0ABP1CGP0</accession>
<name>A0ABP1CGP0_9APHY</name>
<organism evidence="1 2">
    <name type="scientific">Somion occarium</name>
    <dbReference type="NCBI Taxonomy" id="3059160"/>
    <lineage>
        <taxon>Eukaryota</taxon>
        <taxon>Fungi</taxon>
        <taxon>Dikarya</taxon>
        <taxon>Basidiomycota</taxon>
        <taxon>Agaricomycotina</taxon>
        <taxon>Agaricomycetes</taxon>
        <taxon>Polyporales</taxon>
        <taxon>Cerrenaceae</taxon>
        <taxon>Somion</taxon>
    </lineage>
</organism>
<dbReference type="PROSITE" id="PS51257">
    <property type="entry name" value="PROKAR_LIPOPROTEIN"/>
    <property type="match status" value="1"/>
</dbReference>
<evidence type="ECO:0000313" key="1">
    <source>
        <dbReference type="EMBL" id="CAL1694851.1"/>
    </source>
</evidence>
<proteinExistence type="predicted"/>